<keyword evidence="9" id="KW-1185">Reference proteome</keyword>
<feature type="signal peptide" evidence="6">
    <location>
        <begin position="1"/>
        <end position="25"/>
    </location>
</feature>
<dbReference type="GO" id="GO:0005275">
    <property type="term" value="F:amine transmembrane transporter activity"/>
    <property type="evidence" value="ECO:0007669"/>
    <property type="project" value="TreeGrafter"/>
</dbReference>
<feature type="region of interest" description="Disordered" evidence="5">
    <location>
        <begin position="29"/>
        <end position="55"/>
    </location>
</feature>
<keyword evidence="3" id="KW-1003">Cell membrane</keyword>
<dbReference type="InterPro" id="IPR007210">
    <property type="entry name" value="ABC_Gly_betaine_transp_sub-bd"/>
</dbReference>
<dbReference type="KEGG" id="halt:IM660_19445"/>
<name>A0A7M1SUU2_9MICO</name>
<evidence type="ECO:0000256" key="1">
    <source>
        <dbReference type="ARBA" id="ARBA00004236"/>
    </source>
</evidence>
<protein>
    <submittedName>
        <fullName evidence="8">Glycine betaine ABC transporter substrate-binding protein</fullName>
    </submittedName>
</protein>
<sequence length="317" mass="33511">MRIAHTRRGRASAVVMAAAIGLTLAACGDGSGEAEETTGDDTAGEETGGDEAGDMGTITLGYIPSWTDGLSTAYLLENKLEEAGYTVEHEELTEAGILYTALAGGDVDIYPSAWPEVTHAQYMEEYGESIEDLGTYYDNAKLTWAVPEYSEITSIAELPDYADELGNRIIGIEPGAGLTAASQDSVIPTYGLDEAGFELATSSTTAMLAELESAISAEEEIVVTLWRPFWANATYNVRDLEDPEGALGESEGLHFLATDGFSDEFPEVAEFIGGISLDDTQYGALESSVVNDNPDDPAAGVTAWLDENADVVGSVGE</sequence>
<dbReference type="Gene3D" id="3.40.190.10">
    <property type="entry name" value="Periplasmic binding protein-like II"/>
    <property type="match status" value="1"/>
</dbReference>
<dbReference type="PROSITE" id="PS51257">
    <property type="entry name" value="PROKAR_LIPOPROTEIN"/>
    <property type="match status" value="1"/>
</dbReference>
<keyword evidence="2" id="KW-0813">Transport</keyword>
<dbReference type="Gene3D" id="3.40.190.100">
    <property type="entry name" value="Glycine betaine-binding periplasmic protein, domain 2"/>
    <property type="match status" value="1"/>
</dbReference>
<evidence type="ECO:0000313" key="8">
    <source>
        <dbReference type="EMBL" id="QOR70714.1"/>
    </source>
</evidence>
<gene>
    <name evidence="8" type="ORF">IM660_19445</name>
</gene>
<feature type="compositionally biased region" description="Acidic residues" evidence="5">
    <location>
        <begin position="32"/>
        <end position="53"/>
    </location>
</feature>
<dbReference type="PANTHER" id="PTHR47737:SF1">
    <property type="entry name" value="GLYCINE BETAINE_PROLINE BETAINE TRANSPORT SYSTEM PERMEASE PROTEIN PROW"/>
    <property type="match status" value="1"/>
</dbReference>
<dbReference type="GO" id="GO:0015871">
    <property type="term" value="P:choline transport"/>
    <property type="evidence" value="ECO:0007669"/>
    <property type="project" value="TreeGrafter"/>
</dbReference>
<organism evidence="8 9">
    <name type="scientific">Ruania alkalisoli</name>
    <dbReference type="NCBI Taxonomy" id="2779775"/>
    <lineage>
        <taxon>Bacteria</taxon>
        <taxon>Bacillati</taxon>
        <taxon>Actinomycetota</taxon>
        <taxon>Actinomycetes</taxon>
        <taxon>Micrococcales</taxon>
        <taxon>Ruaniaceae</taxon>
        <taxon>Ruania</taxon>
    </lineage>
</organism>
<keyword evidence="6" id="KW-0732">Signal</keyword>
<evidence type="ECO:0000256" key="5">
    <source>
        <dbReference type="SAM" id="MobiDB-lite"/>
    </source>
</evidence>
<keyword evidence="4" id="KW-0472">Membrane</keyword>
<evidence type="ECO:0000259" key="7">
    <source>
        <dbReference type="Pfam" id="PF04069"/>
    </source>
</evidence>
<dbReference type="SUPFAM" id="SSF53850">
    <property type="entry name" value="Periplasmic binding protein-like II"/>
    <property type="match status" value="1"/>
</dbReference>
<evidence type="ECO:0000313" key="9">
    <source>
        <dbReference type="Proteomes" id="UP000593758"/>
    </source>
</evidence>
<dbReference type="RefSeq" id="WP_193497389.1">
    <property type="nucleotide sequence ID" value="NZ_CP063169.1"/>
</dbReference>
<dbReference type="Proteomes" id="UP000593758">
    <property type="component" value="Chromosome"/>
</dbReference>
<dbReference type="Pfam" id="PF04069">
    <property type="entry name" value="OpuAC"/>
    <property type="match status" value="1"/>
</dbReference>
<feature type="chain" id="PRO_5039301286" evidence="6">
    <location>
        <begin position="26"/>
        <end position="317"/>
    </location>
</feature>
<dbReference type="AlphaFoldDB" id="A0A7M1SUU2"/>
<dbReference type="GO" id="GO:0043190">
    <property type="term" value="C:ATP-binding cassette (ABC) transporter complex"/>
    <property type="evidence" value="ECO:0007669"/>
    <property type="project" value="InterPro"/>
</dbReference>
<reference evidence="8 9" key="1">
    <citation type="submission" date="2020-10" db="EMBL/GenBank/DDBJ databases">
        <title>Haloactinobacterium sp. RN3S43, a bacterium isolated from saline soil.</title>
        <authorList>
            <person name="Sun J.-Q."/>
        </authorList>
    </citation>
    <scope>NUCLEOTIDE SEQUENCE [LARGE SCALE GENOMIC DNA]</scope>
    <source>
        <strain evidence="8 9">RN3S43</strain>
    </source>
</reference>
<dbReference type="GO" id="GO:0031460">
    <property type="term" value="P:glycine betaine transport"/>
    <property type="evidence" value="ECO:0007669"/>
    <property type="project" value="TreeGrafter"/>
</dbReference>
<dbReference type="PANTHER" id="PTHR47737">
    <property type="entry name" value="GLYCINE BETAINE/PROLINE BETAINE TRANSPORT SYSTEM PERMEASE PROTEIN PROW"/>
    <property type="match status" value="1"/>
</dbReference>
<feature type="domain" description="ABC-type glycine betaine transport system substrate-binding" evidence="7">
    <location>
        <begin position="57"/>
        <end position="307"/>
    </location>
</feature>
<dbReference type="GO" id="GO:0015226">
    <property type="term" value="F:carnitine transmembrane transporter activity"/>
    <property type="evidence" value="ECO:0007669"/>
    <property type="project" value="TreeGrafter"/>
</dbReference>
<evidence type="ECO:0000256" key="4">
    <source>
        <dbReference type="ARBA" id="ARBA00023136"/>
    </source>
</evidence>
<comment type="subcellular location">
    <subcellularLocation>
        <location evidence="1">Cell membrane</location>
    </subcellularLocation>
</comment>
<dbReference type="CDD" id="cd13639">
    <property type="entry name" value="PBP2_OpuAC_like"/>
    <property type="match status" value="1"/>
</dbReference>
<evidence type="ECO:0000256" key="2">
    <source>
        <dbReference type="ARBA" id="ARBA00022448"/>
    </source>
</evidence>
<accession>A0A7M1SUU2</accession>
<evidence type="ECO:0000256" key="3">
    <source>
        <dbReference type="ARBA" id="ARBA00022475"/>
    </source>
</evidence>
<proteinExistence type="predicted"/>
<evidence type="ECO:0000256" key="6">
    <source>
        <dbReference type="SAM" id="SignalP"/>
    </source>
</evidence>
<dbReference type="EMBL" id="CP063169">
    <property type="protein sequence ID" value="QOR70714.1"/>
    <property type="molecule type" value="Genomic_DNA"/>
</dbReference>